<dbReference type="RefSeq" id="WP_267654445.1">
    <property type="nucleotide sequence ID" value="NZ_JAOVZR010000001.1"/>
</dbReference>
<reference evidence="1" key="1">
    <citation type="submission" date="2022-10" db="EMBL/GenBank/DDBJ databases">
        <title>Hoeflea sp. G2-23, isolated from marine algae.</title>
        <authorList>
            <person name="Kristyanto S."/>
            <person name="Kim J.M."/>
            <person name="Jeon C.O."/>
        </authorList>
    </citation>
    <scope>NUCLEOTIDE SEQUENCE</scope>
    <source>
        <strain evidence="1">G2-23</strain>
    </source>
</reference>
<protein>
    <submittedName>
        <fullName evidence="1">Flagellar basal body rod protein</fullName>
    </submittedName>
</protein>
<keyword evidence="2" id="KW-1185">Reference proteome</keyword>
<accession>A0ABT3ZAW2</accession>
<gene>
    <name evidence="1" type="ORF">OEG84_14685</name>
</gene>
<sequence length="82" mass="8598">MTISSIMTTALSGMQTEQNRMVSAASNIASSGPGAAAQTDAEIDLASEMLDVMSAETNYKANALVLEAGADLWDVLMTIKRD</sequence>
<organism evidence="1 2">
    <name type="scientific">Hoeflea algicola</name>
    <dbReference type="NCBI Taxonomy" id="2983763"/>
    <lineage>
        <taxon>Bacteria</taxon>
        <taxon>Pseudomonadati</taxon>
        <taxon>Pseudomonadota</taxon>
        <taxon>Alphaproteobacteria</taxon>
        <taxon>Hyphomicrobiales</taxon>
        <taxon>Rhizobiaceae</taxon>
        <taxon>Hoeflea</taxon>
    </lineage>
</organism>
<keyword evidence="1" id="KW-0966">Cell projection</keyword>
<dbReference type="EMBL" id="JAOVZR010000001">
    <property type="protein sequence ID" value="MCY0148915.1"/>
    <property type="molecule type" value="Genomic_DNA"/>
</dbReference>
<comment type="caution">
    <text evidence="1">The sequence shown here is derived from an EMBL/GenBank/DDBJ whole genome shotgun (WGS) entry which is preliminary data.</text>
</comment>
<proteinExistence type="predicted"/>
<keyword evidence="1" id="KW-0969">Cilium</keyword>
<dbReference type="Proteomes" id="UP001073227">
    <property type="component" value="Unassembled WGS sequence"/>
</dbReference>
<evidence type="ECO:0000313" key="1">
    <source>
        <dbReference type="EMBL" id="MCY0148915.1"/>
    </source>
</evidence>
<evidence type="ECO:0000313" key="2">
    <source>
        <dbReference type="Proteomes" id="UP001073227"/>
    </source>
</evidence>
<name>A0ABT3ZAW2_9HYPH</name>
<keyword evidence="1" id="KW-0282">Flagellum</keyword>